<organism evidence="3 4">
    <name type="scientific">Penstemon davidsonii</name>
    <dbReference type="NCBI Taxonomy" id="160366"/>
    <lineage>
        <taxon>Eukaryota</taxon>
        <taxon>Viridiplantae</taxon>
        <taxon>Streptophyta</taxon>
        <taxon>Embryophyta</taxon>
        <taxon>Tracheophyta</taxon>
        <taxon>Spermatophyta</taxon>
        <taxon>Magnoliopsida</taxon>
        <taxon>eudicotyledons</taxon>
        <taxon>Gunneridae</taxon>
        <taxon>Pentapetalae</taxon>
        <taxon>asterids</taxon>
        <taxon>lamiids</taxon>
        <taxon>Lamiales</taxon>
        <taxon>Plantaginaceae</taxon>
        <taxon>Cheloneae</taxon>
        <taxon>Penstemon</taxon>
    </lineage>
</organism>
<reference evidence="3 4" key="1">
    <citation type="journal article" date="2023" name="bioRxiv">
        <title>Genome report: Whole genome sequence and annotation of Penstemon davidsonii.</title>
        <authorList>
            <person name="Ostevik K.L."/>
            <person name="Alabady M."/>
            <person name="Zhang M."/>
            <person name="Rausher M.D."/>
        </authorList>
    </citation>
    <scope>NUCLEOTIDE SEQUENCE [LARGE SCALE GENOMIC DNA]</scope>
    <source>
        <strain evidence="3">DNT005</strain>
        <tissue evidence="3">Whole leaf</tissue>
    </source>
</reference>
<dbReference type="SUPFAM" id="SSF53474">
    <property type="entry name" value="alpha/beta-Hydrolases"/>
    <property type="match status" value="1"/>
</dbReference>
<dbReference type="Proteomes" id="UP001291926">
    <property type="component" value="Unassembled WGS sequence"/>
</dbReference>
<accession>A0ABR0DQ73</accession>
<sequence length="330" mass="37066">MSSYIGYKQSSPITSIISTEIRHNFSPLLKVYKDGRVERLIGQGVAPASVHEETGVQSKDVDVVSTPKVKLSARLYLPKNATPAKKLPLLIFIHGGGFMVESAYSPQYHNHVNYLVGEANVVAVSINYRLAPEDPLPAAYEDSWLALKWVSENCDREEWIKNYADMGRVFLGGDSAGGNIAHHMGIRIGLEKLDGFNFRGIFLNCPYFWGEERIGNESSHHEEELNWCPGDLWRFVSPSSKDCDDPRINPRMDPNLSKLGCEKVLVYVGERDVFRDRGWYYKEALIKSGWDGDNIEVFEVEGEDHVSDVINPQTQSGIATIKKVAAFLNQ</sequence>
<dbReference type="InterPro" id="IPR013094">
    <property type="entry name" value="AB_hydrolase_3"/>
</dbReference>
<proteinExistence type="inferred from homology"/>
<evidence type="ECO:0000313" key="4">
    <source>
        <dbReference type="Proteomes" id="UP001291926"/>
    </source>
</evidence>
<comment type="similarity">
    <text evidence="1">Belongs to the 'GDXG' lipolytic enzyme family.</text>
</comment>
<name>A0ABR0DQ73_9LAMI</name>
<dbReference type="Pfam" id="PF07859">
    <property type="entry name" value="Abhydrolase_3"/>
    <property type="match status" value="1"/>
</dbReference>
<evidence type="ECO:0000313" key="3">
    <source>
        <dbReference type="EMBL" id="KAK4491375.1"/>
    </source>
</evidence>
<dbReference type="PANTHER" id="PTHR23024">
    <property type="entry name" value="ARYLACETAMIDE DEACETYLASE"/>
    <property type="match status" value="1"/>
</dbReference>
<comment type="caution">
    <text evidence="3">The sequence shown here is derived from an EMBL/GenBank/DDBJ whole genome shotgun (WGS) entry which is preliminary data.</text>
</comment>
<dbReference type="EMBL" id="JAYDYQ010001087">
    <property type="protein sequence ID" value="KAK4491375.1"/>
    <property type="molecule type" value="Genomic_DNA"/>
</dbReference>
<evidence type="ECO:0000256" key="1">
    <source>
        <dbReference type="ARBA" id="ARBA00010515"/>
    </source>
</evidence>
<dbReference type="Gene3D" id="3.40.50.1820">
    <property type="entry name" value="alpha/beta hydrolase"/>
    <property type="match status" value="1"/>
</dbReference>
<dbReference type="PANTHER" id="PTHR23024:SF467">
    <property type="entry name" value="CARBOXYLESTERASE 12-RELATED"/>
    <property type="match status" value="1"/>
</dbReference>
<dbReference type="InterPro" id="IPR050466">
    <property type="entry name" value="Carboxylest/Gibb_receptor"/>
</dbReference>
<feature type="domain" description="Alpha/beta hydrolase fold-3" evidence="2">
    <location>
        <begin position="90"/>
        <end position="306"/>
    </location>
</feature>
<gene>
    <name evidence="3" type="ORF">RD792_002114</name>
</gene>
<dbReference type="InterPro" id="IPR029058">
    <property type="entry name" value="AB_hydrolase_fold"/>
</dbReference>
<keyword evidence="4" id="KW-1185">Reference proteome</keyword>
<evidence type="ECO:0000259" key="2">
    <source>
        <dbReference type="Pfam" id="PF07859"/>
    </source>
</evidence>
<protein>
    <recommendedName>
        <fullName evidence="2">Alpha/beta hydrolase fold-3 domain-containing protein</fullName>
    </recommendedName>
</protein>